<dbReference type="InterPro" id="IPR023214">
    <property type="entry name" value="HAD_sf"/>
</dbReference>
<feature type="region of interest" description="Disordered" evidence="2">
    <location>
        <begin position="299"/>
        <end position="353"/>
    </location>
</feature>
<feature type="compositionally biased region" description="Basic and acidic residues" evidence="2">
    <location>
        <begin position="320"/>
        <end position="329"/>
    </location>
</feature>
<sequence length="704" mass="78141">MSQPNKTLYIKNLNDQVRKDELKSQLYALFTPYGRIVDIIAIKSPKMRGQAFVVFQDLAGATAAMRAWDSELFYDKEMKIEYAKTRSYATRRIEEPGWDPLAEAKAKALGLGSRLKKGRQEDGEAMDMDDDPSSNPNPQQNTLVPNTYSAVTISSRLMCTNIPPETSQETLQKLFVKYPGLHSVVLAPPGQPKSAQVQYEQPDQAKAARDALHGHALKADWSMNGIAPDIPTALVWRRHVAYSPQRKELGHETDYYDLLGPHKSTTTTTTTLMILAGLAASMNTLGYISRQYDAIASTPTTPTSESIPLSSPFGQHRPSRIQDDSDVIRLARPSPPKRTKSQSVSPTRSTPERPRQRFTLLRFIVGIWNGLYTLWLLLPIAWKRVKHNFGMTLSSDDDEEEDQLQEEQEEDDDPLVARAPTTALQRVSFGQSVVTKRNNRSSYTKPPTPGVSEKLLEDTLIMTQDAQNRPRAGSTLLPNPLSASLLTPSASALPSRAPTPPIRRQTALHKTKTLVLDLDETLIHSTSRPMHAHGSMGGGGLLGLSGLFGGKRQGGGHMIEVVLGGRSTLYHVYKRPFVDFFLRKVSSWYTLVIFTASMPEYADPVIDWLDAGRGMFSRRFFRESCTHLPNGGYSKDLSIIDQDLSRVCLIDNSPASYSINSANGIPIEGWISDPGDEALLDLLPVLDSLRFTSDVRHVLGLRGF</sequence>
<feature type="region of interest" description="Disordered" evidence="2">
    <location>
        <begin position="428"/>
        <end position="453"/>
    </location>
</feature>
<dbReference type="GO" id="GO:0016791">
    <property type="term" value="F:phosphatase activity"/>
    <property type="evidence" value="ECO:0007669"/>
    <property type="project" value="InterPro"/>
</dbReference>
<dbReference type="Pfam" id="PF00076">
    <property type="entry name" value="RRM_1"/>
    <property type="match status" value="2"/>
</dbReference>
<dbReference type="InterPro" id="IPR036412">
    <property type="entry name" value="HAD-like_sf"/>
</dbReference>
<dbReference type="EMBL" id="CAJNJQ010002996">
    <property type="protein sequence ID" value="CAE7190031.1"/>
    <property type="molecule type" value="Genomic_DNA"/>
</dbReference>
<gene>
    <name evidence="6" type="ORF">RDB_LOCUS126518</name>
</gene>
<dbReference type="InterPro" id="IPR050365">
    <property type="entry name" value="TIM50"/>
</dbReference>
<feature type="region of interest" description="Disordered" evidence="2">
    <location>
        <begin position="394"/>
        <end position="416"/>
    </location>
</feature>
<dbReference type="PROSITE" id="PS50102">
    <property type="entry name" value="RRM"/>
    <property type="match status" value="2"/>
</dbReference>
<feature type="compositionally biased region" description="Low complexity" evidence="2">
    <location>
        <begin position="474"/>
        <end position="496"/>
    </location>
</feature>
<feature type="compositionally biased region" description="Acidic residues" evidence="2">
    <location>
        <begin position="123"/>
        <end position="132"/>
    </location>
</feature>
<dbReference type="Proteomes" id="UP000663827">
    <property type="component" value="Unassembled WGS sequence"/>
</dbReference>
<proteinExistence type="predicted"/>
<dbReference type="SUPFAM" id="SSF56784">
    <property type="entry name" value="HAD-like"/>
    <property type="match status" value="1"/>
</dbReference>
<feature type="transmembrane region" description="Helical" evidence="3">
    <location>
        <begin position="360"/>
        <end position="382"/>
    </location>
</feature>
<dbReference type="SUPFAM" id="SSF54928">
    <property type="entry name" value="RNA-binding domain, RBD"/>
    <property type="match status" value="1"/>
</dbReference>
<evidence type="ECO:0000313" key="6">
    <source>
        <dbReference type="EMBL" id="CAE7190031.1"/>
    </source>
</evidence>
<name>A0A8H3I0X2_9AGAM</name>
<dbReference type="SMART" id="SM00577">
    <property type="entry name" value="CPDc"/>
    <property type="match status" value="1"/>
</dbReference>
<dbReference type="Gene3D" id="3.40.50.1000">
    <property type="entry name" value="HAD superfamily/HAD-like"/>
    <property type="match status" value="1"/>
</dbReference>
<keyword evidence="3" id="KW-0812">Transmembrane</keyword>
<dbReference type="GO" id="GO:0003723">
    <property type="term" value="F:RNA binding"/>
    <property type="evidence" value="ECO:0007669"/>
    <property type="project" value="UniProtKB-UniRule"/>
</dbReference>
<feature type="domain" description="RRM" evidence="4">
    <location>
        <begin position="155"/>
        <end position="224"/>
    </location>
</feature>
<dbReference type="NCBIfam" id="TIGR02251">
    <property type="entry name" value="HIF-SF_euk"/>
    <property type="match status" value="1"/>
</dbReference>
<keyword evidence="1" id="KW-0694">RNA-binding</keyword>
<keyword evidence="3" id="KW-1133">Transmembrane helix</keyword>
<reference evidence="6" key="1">
    <citation type="submission" date="2021-01" db="EMBL/GenBank/DDBJ databases">
        <authorList>
            <person name="Kaushik A."/>
        </authorList>
    </citation>
    <scope>NUCLEOTIDE SEQUENCE</scope>
    <source>
        <strain evidence="6">AG5</strain>
    </source>
</reference>
<dbReference type="InterPro" id="IPR011948">
    <property type="entry name" value="Dullard_phosphatase"/>
</dbReference>
<dbReference type="CDD" id="cd07521">
    <property type="entry name" value="HAD_FCP1-like"/>
    <property type="match status" value="1"/>
</dbReference>
<dbReference type="PANTHER" id="PTHR12210">
    <property type="entry name" value="DULLARD PROTEIN PHOSPHATASE"/>
    <property type="match status" value="1"/>
</dbReference>
<feature type="compositionally biased region" description="Low complexity" evidence="2">
    <location>
        <begin position="299"/>
        <end position="312"/>
    </location>
</feature>
<feature type="region of interest" description="Disordered" evidence="2">
    <location>
        <begin position="468"/>
        <end position="501"/>
    </location>
</feature>
<dbReference type="InterPro" id="IPR035979">
    <property type="entry name" value="RBD_domain_sf"/>
</dbReference>
<evidence type="ECO:0000259" key="5">
    <source>
        <dbReference type="PROSITE" id="PS50969"/>
    </source>
</evidence>
<feature type="compositionally biased region" description="Polar residues" evidence="2">
    <location>
        <begin position="428"/>
        <end position="445"/>
    </location>
</feature>
<feature type="domain" description="FCP1 homology" evidence="5">
    <location>
        <begin position="507"/>
        <end position="689"/>
    </location>
</feature>
<dbReference type="CDD" id="cd12246">
    <property type="entry name" value="RRM1_U1A_like"/>
    <property type="match status" value="1"/>
</dbReference>
<protein>
    <submittedName>
        <fullName evidence="6">Uncharacterized protein</fullName>
    </submittedName>
</protein>
<comment type="caution">
    <text evidence="6">The sequence shown here is derived from an EMBL/GenBank/DDBJ whole genome shotgun (WGS) entry which is preliminary data.</text>
</comment>
<organism evidence="6 7">
    <name type="scientific">Rhizoctonia solani</name>
    <dbReference type="NCBI Taxonomy" id="456999"/>
    <lineage>
        <taxon>Eukaryota</taxon>
        <taxon>Fungi</taxon>
        <taxon>Dikarya</taxon>
        <taxon>Basidiomycota</taxon>
        <taxon>Agaricomycotina</taxon>
        <taxon>Agaricomycetes</taxon>
        <taxon>Cantharellales</taxon>
        <taxon>Ceratobasidiaceae</taxon>
        <taxon>Rhizoctonia</taxon>
    </lineage>
</organism>
<dbReference type="FunFam" id="3.40.50.1000:FF:000270">
    <property type="entry name" value="Nuclear envelope-endoplasmic reticulum network protein"/>
    <property type="match status" value="1"/>
</dbReference>
<evidence type="ECO:0000256" key="3">
    <source>
        <dbReference type="SAM" id="Phobius"/>
    </source>
</evidence>
<keyword evidence="3" id="KW-0472">Membrane</keyword>
<dbReference type="SMART" id="SM00360">
    <property type="entry name" value="RRM"/>
    <property type="match status" value="2"/>
</dbReference>
<feature type="compositionally biased region" description="Acidic residues" evidence="2">
    <location>
        <begin position="395"/>
        <end position="414"/>
    </location>
</feature>
<evidence type="ECO:0000313" key="7">
    <source>
        <dbReference type="Proteomes" id="UP000663827"/>
    </source>
</evidence>
<feature type="domain" description="RRM" evidence="4">
    <location>
        <begin position="6"/>
        <end position="85"/>
    </location>
</feature>
<evidence type="ECO:0000256" key="2">
    <source>
        <dbReference type="SAM" id="MobiDB-lite"/>
    </source>
</evidence>
<dbReference type="PROSITE" id="PS50969">
    <property type="entry name" value="FCP1"/>
    <property type="match status" value="1"/>
</dbReference>
<dbReference type="FunFam" id="3.30.70.330:FF:000039">
    <property type="entry name" value="U1 small nuclear ribonucleoprotein A"/>
    <property type="match status" value="1"/>
</dbReference>
<evidence type="ECO:0000256" key="1">
    <source>
        <dbReference type="PROSITE-ProRule" id="PRU00176"/>
    </source>
</evidence>
<dbReference type="InterPro" id="IPR000504">
    <property type="entry name" value="RRM_dom"/>
</dbReference>
<accession>A0A8H3I0X2</accession>
<evidence type="ECO:0000259" key="4">
    <source>
        <dbReference type="PROSITE" id="PS50102"/>
    </source>
</evidence>
<dbReference type="AlphaFoldDB" id="A0A8H3I0X2"/>
<dbReference type="Gene3D" id="3.30.70.330">
    <property type="match status" value="2"/>
</dbReference>
<dbReference type="Pfam" id="PF03031">
    <property type="entry name" value="NIF"/>
    <property type="match status" value="1"/>
</dbReference>
<dbReference type="InterPro" id="IPR004274">
    <property type="entry name" value="FCP1_dom"/>
</dbReference>
<dbReference type="InterPro" id="IPR012677">
    <property type="entry name" value="Nucleotide-bd_a/b_plait_sf"/>
</dbReference>
<feature type="region of interest" description="Disordered" evidence="2">
    <location>
        <begin position="112"/>
        <end position="143"/>
    </location>
</feature>